<dbReference type="GeneID" id="80349591"/>
<dbReference type="AlphaFoldDB" id="A0A7G1KR87"/>
<proteinExistence type="predicted"/>
<accession>A0A7G1KR87</accession>
<protein>
    <submittedName>
        <fullName evidence="1">Uncharacterized protein</fullName>
    </submittedName>
</protein>
<keyword evidence="2" id="KW-1185">Reference proteome</keyword>
<evidence type="ECO:0000313" key="2">
    <source>
        <dbReference type="Proteomes" id="UP000516173"/>
    </source>
</evidence>
<gene>
    <name evidence="1" type="ORF">NWFMUON74_51530</name>
</gene>
<dbReference type="RefSeq" id="WP_187684290.1">
    <property type="nucleotide sequence ID" value="NZ_AP023396.1"/>
</dbReference>
<name>A0A7G1KR87_9NOCA</name>
<organism evidence="1 2">
    <name type="scientific">Nocardia wallacei</name>
    <dbReference type="NCBI Taxonomy" id="480035"/>
    <lineage>
        <taxon>Bacteria</taxon>
        <taxon>Bacillati</taxon>
        <taxon>Actinomycetota</taxon>
        <taxon>Actinomycetes</taxon>
        <taxon>Mycobacteriales</taxon>
        <taxon>Nocardiaceae</taxon>
        <taxon>Nocardia</taxon>
    </lineage>
</organism>
<dbReference type="Proteomes" id="UP000516173">
    <property type="component" value="Chromosome"/>
</dbReference>
<evidence type="ECO:0000313" key="1">
    <source>
        <dbReference type="EMBL" id="BCK57381.1"/>
    </source>
</evidence>
<dbReference type="KEGG" id="nwl:NWFMUON74_51530"/>
<sequence length="152" mass="16952">MEDDERRVWELAVELGLPDATGVGALDGEGIHPIALLLEESAHRIRGINRIPCFTAFGPVVELDEFAQRAWGESYDPARIPVECRLSVYVTDTELDELARAVTDDLGLDHDGNSTTVGRKVAVSLRPISLELHENRFYQHLVDQYENRPGAD</sequence>
<dbReference type="EMBL" id="AP023396">
    <property type="protein sequence ID" value="BCK57381.1"/>
    <property type="molecule type" value="Genomic_DNA"/>
</dbReference>
<reference evidence="1 2" key="1">
    <citation type="submission" date="2020-08" db="EMBL/GenBank/DDBJ databases">
        <title>Genome Sequencing of Nocardia wallacei strain FMUON74 and assembly.</title>
        <authorList>
            <person name="Toyokawa M."/>
            <person name="Uesaka K."/>
        </authorList>
    </citation>
    <scope>NUCLEOTIDE SEQUENCE [LARGE SCALE GENOMIC DNA]</scope>
    <source>
        <strain evidence="1 2">FMUON74</strain>
    </source>
</reference>